<dbReference type="EMBL" id="CAJVPI010000056">
    <property type="protein sequence ID" value="CAG8468879.1"/>
    <property type="molecule type" value="Genomic_DNA"/>
</dbReference>
<proteinExistence type="predicted"/>
<name>A0A9N8VWK5_9GLOM</name>
<keyword evidence="2" id="KW-0067">ATP-binding</keyword>
<evidence type="ECO:0000256" key="2">
    <source>
        <dbReference type="ARBA" id="ARBA00022840"/>
    </source>
</evidence>
<dbReference type="GO" id="GO:0047940">
    <property type="term" value="F:glucuronokinase activity"/>
    <property type="evidence" value="ECO:0007669"/>
    <property type="project" value="TreeGrafter"/>
</dbReference>
<dbReference type="InterPro" id="IPR053034">
    <property type="entry name" value="Glucuronokinase-like"/>
</dbReference>
<accession>A0A9N8VWK5</accession>
<keyword evidence="5" id="KW-1185">Reference proteome</keyword>
<feature type="domain" description="GHMP kinase N-terminal" evidence="3">
    <location>
        <begin position="90"/>
        <end position="170"/>
    </location>
</feature>
<evidence type="ECO:0000313" key="4">
    <source>
        <dbReference type="EMBL" id="CAG8468879.1"/>
    </source>
</evidence>
<sequence length="349" mass="39154">MGNPSDGFFGKTISFLISNFYVELTLLPNSFTQSLGYHSINFLSSPTSNAHGFENSKSLIASSVVDGYNNDHCLLQATCKVFFTTCETRDIFLHDQGFSVFFETNIPRQVGLAGSSAIITAFWKALMKFYNVDDDKIPLSERPSLILSVERDELGIAAGYMDRVIQSYGGLVFMNFDREQMESQNVGFYERIPLEKLPKGFLLVYEGNPSDSGKIHSDVRKRWEAGDEKVIESMKCFAAFAEKAREALFDSSHSQSTKRKIIASLMNQNFDLRRELFGDAVLGNANLRMIELTRKHGFAAKFTGSGGAILGLWSGDIDEESVENVEKLRLDLQREGFMLCWIEPELGDL</sequence>
<dbReference type="InterPro" id="IPR006204">
    <property type="entry name" value="GHMP_kinase_N_dom"/>
</dbReference>
<evidence type="ECO:0000256" key="1">
    <source>
        <dbReference type="ARBA" id="ARBA00022741"/>
    </source>
</evidence>
<organism evidence="4 5">
    <name type="scientific">Paraglomus brasilianum</name>
    <dbReference type="NCBI Taxonomy" id="144538"/>
    <lineage>
        <taxon>Eukaryota</taxon>
        <taxon>Fungi</taxon>
        <taxon>Fungi incertae sedis</taxon>
        <taxon>Mucoromycota</taxon>
        <taxon>Glomeromycotina</taxon>
        <taxon>Glomeromycetes</taxon>
        <taxon>Paraglomerales</taxon>
        <taxon>Paraglomeraceae</taxon>
        <taxon>Paraglomus</taxon>
    </lineage>
</organism>
<keyword evidence="1" id="KW-0547">Nucleotide-binding</keyword>
<dbReference type="SUPFAM" id="SSF54211">
    <property type="entry name" value="Ribosomal protein S5 domain 2-like"/>
    <property type="match status" value="1"/>
</dbReference>
<dbReference type="PRINTS" id="PR00959">
    <property type="entry name" value="MEVGALKINASE"/>
</dbReference>
<dbReference type="GO" id="GO:0005524">
    <property type="term" value="F:ATP binding"/>
    <property type="evidence" value="ECO:0007669"/>
    <property type="project" value="UniProtKB-KW"/>
</dbReference>
<dbReference type="SUPFAM" id="SSF55060">
    <property type="entry name" value="GHMP Kinase, C-terminal domain"/>
    <property type="match status" value="1"/>
</dbReference>
<dbReference type="InterPro" id="IPR020568">
    <property type="entry name" value="Ribosomal_Su5_D2-typ_SF"/>
</dbReference>
<dbReference type="Pfam" id="PF00288">
    <property type="entry name" value="GHMP_kinases_N"/>
    <property type="match status" value="1"/>
</dbReference>
<protein>
    <submittedName>
        <fullName evidence="4">1485_t:CDS:1</fullName>
    </submittedName>
</protein>
<dbReference type="PANTHER" id="PTHR38710:SF1">
    <property type="entry name" value="WITH PUTATIVE URIDYL PYROPHOSPHORYLASE-RELATED"/>
    <property type="match status" value="1"/>
</dbReference>
<dbReference type="PANTHER" id="PTHR38710">
    <property type="entry name" value="WITH PUTATIVE URIDYL PYROPHOSPHORYLASE-RELATED"/>
    <property type="match status" value="1"/>
</dbReference>
<evidence type="ECO:0000313" key="5">
    <source>
        <dbReference type="Proteomes" id="UP000789739"/>
    </source>
</evidence>
<dbReference type="AlphaFoldDB" id="A0A9N8VWK5"/>
<dbReference type="Proteomes" id="UP000789739">
    <property type="component" value="Unassembled WGS sequence"/>
</dbReference>
<dbReference type="InterPro" id="IPR036554">
    <property type="entry name" value="GHMP_kinase_C_sf"/>
</dbReference>
<reference evidence="4" key="1">
    <citation type="submission" date="2021-06" db="EMBL/GenBank/DDBJ databases">
        <authorList>
            <person name="Kallberg Y."/>
            <person name="Tangrot J."/>
            <person name="Rosling A."/>
        </authorList>
    </citation>
    <scope>NUCLEOTIDE SEQUENCE</scope>
    <source>
        <strain evidence="4">BR232B</strain>
    </source>
</reference>
<comment type="caution">
    <text evidence="4">The sequence shown here is derived from an EMBL/GenBank/DDBJ whole genome shotgun (WGS) entry which is preliminary data.</text>
</comment>
<dbReference type="Gene3D" id="3.30.230.120">
    <property type="match status" value="1"/>
</dbReference>
<gene>
    <name evidence="4" type="ORF">PBRASI_LOCUS970</name>
</gene>
<evidence type="ECO:0000259" key="3">
    <source>
        <dbReference type="Pfam" id="PF00288"/>
    </source>
</evidence>
<dbReference type="OrthoDB" id="1924968at2759"/>